<keyword evidence="3" id="KW-1185">Reference proteome</keyword>
<evidence type="ECO:0000259" key="1">
    <source>
        <dbReference type="Pfam" id="PF07766"/>
    </source>
</evidence>
<feature type="domain" description="Letm1 RBD" evidence="1">
    <location>
        <begin position="346"/>
        <end position="401"/>
    </location>
</feature>
<gene>
    <name evidence="2" type="ORF">LS48_00880</name>
</gene>
<reference evidence="3" key="1">
    <citation type="submission" date="2014-10" db="EMBL/GenBank/DDBJ databases">
        <title>Genome sequencing of Vitellibacter sp. D-24.</title>
        <authorList>
            <person name="Thevarajoo S."/>
            <person name="Selvaratnam C."/>
            <person name="Goh K.M."/>
            <person name="Chong C.S."/>
        </authorList>
    </citation>
    <scope>NUCLEOTIDE SEQUENCE [LARGE SCALE GENOMIC DNA]</scope>
    <source>
        <strain evidence="3">D-24</strain>
    </source>
</reference>
<dbReference type="AlphaFoldDB" id="A0A137RLQ2"/>
<evidence type="ECO:0000313" key="3">
    <source>
        <dbReference type="Proteomes" id="UP000070138"/>
    </source>
</evidence>
<dbReference type="Pfam" id="PF07766">
    <property type="entry name" value="LETM1_RBD"/>
    <property type="match status" value="1"/>
</dbReference>
<name>A0A137RLQ2_9FLAO</name>
<comment type="caution">
    <text evidence="2">The sequence shown here is derived from an EMBL/GenBank/DDBJ whole genome shotgun (WGS) entry which is preliminary data.</text>
</comment>
<dbReference type="RefSeq" id="WP_062619039.1">
    <property type="nucleotide sequence ID" value="NZ_JRWG01000001.1"/>
</dbReference>
<dbReference type="NCBIfam" id="NF040639">
    <property type="entry name" value="LETM1_rel_film"/>
    <property type="match status" value="1"/>
</dbReference>
<organism evidence="2 3">
    <name type="scientific">Aequorivita aquimaris</name>
    <dbReference type="NCBI Taxonomy" id="1548749"/>
    <lineage>
        <taxon>Bacteria</taxon>
        <taxon>Pseudomonadati</taxon>
        <taxon>Bacteroidota</taxon>
        <taxon>Flavobacteriia</taxon>
        <taxon>Flavobacteriales</taxon>
        <taxon>Flavobacteriaceae</taxon>
        <taxon>Aequorivita</taxon>
    </lineage>
</organism>
<dbReference type="PATRIC" id="fig|1548749.3.peg.188"/>
<dbReference type="STRING" id="1548749.LS48_00880"/>
<evidence type="ECO:0000313" key="2">
    <source>
        <dbReference type="EMBL" id="KXO01064.1"/>
    </source>
</evidence>
<protein>
    <recommendedName>
        <fullName evidence="1">Letm1 RBD domain-containing protein</fullName>
    </recommendedName>
</protein>
<reference evidence="2 3" key="2">
    <citation type="journal article" date="2016" name="Int. J. Syst. Evol. Microbiol.">
        <title>Vitellibacter aquimaris sp. nov., a marine bacterium isolated from seawater.</title>
        <authorList>
            <person name="Thevarajoo S."/>
            <person name="Selvaratnam C."/>
            <person name="Goh K.M."/>
            <person name="Hong K.W."/>
            <person name="Chan X.Y."/>
            <person name="Chan K.G."/>
            <person name="Chong C.S."/>
        </authorList>
    </citation>
    <scope>NUCLEOTIDE SEQUENCE [LARGE SCALE GENOMIC DNA]</scope>
    <source>
        <strain evidence="2 3">D-24</strain>
    </source>
</reference>
<dbReference type="Proteomes" id="UP000070138">
    <property type="component" value="Unassembled WGS sequence"/>
</dbReference>
<dbReference type="InterPro" id="IPR033122">
    <property type="entry name" value="LETM1-like_RBD"/>
</dbReference>
<dbReference type="EMBL" id="JRWG01000001">
    <property type="protein sequence ID" value="KXO01064.1"/>
    <property type="molecule type" value="Genomic_DNA"/>
</dbReference>
<accession>A0A137RLQ2</accession>
<dbReference type="GO" id="GO:0043022">
    <property type="term" value="F:ribosome binding"/>
    <property type="evidence" value="ECO:0007669"/>
    <property type="project" value="InterPro"/>
</dbReference>
<dbReference type="OrthoDB" id="1421172at2"/>
<proteinExistence type="predicted"/>
<sequence length="407" mass="47149">MNPSAPDWILKFLNLFDRNELITSFENDQQFYNSLKQTGFIYGVSVAALPKKRLGNLKLTKEELAKINLFHSLLFSFFEKNKNATNKDAVADILSFYQQMEKRKTGFFQKFSLSQRPENTLEHILSTRLQEANTLLKKNTVSLLTYALLYLDVLAYKQWQADPASAKKYYKQLETVILTGCFYTLKSKKKKTKYDKLLIELFETSSQYIIDDTEGGAATFLESLNYLKSSENSLEKNYLLDLCCLTVWEDLKMDEIEHQFLQQLLVTLDYPEAELQKSLLALNTFSKNYTEKILLFEYSHPVKQFYKQSASTVKLLIIRNKDRLTRELEESGELMVLLGQSTLRDLSAEEKSKVKEQLLDICKTIPSLTIFLLPGGTVLLPLLVKFIPKLLPSSFQENRIETFKRKD</sequence>